<dbReference type="EMBL" id="CAJVQB010024421">
    <property type="protein sequence ID" value="CAG8804111.1"/>
    <property type="molecule type" value="Genomic_DNA"/>
</dbReference>
<evidence type="ECO:0000313" key="2">
    <source>
        <dbReference type="Proteomes" id="UP000789901"/>
    </source>
</evidence>
<gene>
    <name evidence="1" type="ORF">GMARGA_LOCUS23787</name>
</gene>
<accession>A0ABN7VX98</accession>
<organism evidence="1 2">
    <name type="scientific">Gigaspora margarita</name>
    <dbReference type="NCBI Taxonomy" id="4874"/>
    <lineage>
        <taxon>Eukaryota</taxon>
        <taxon>Fungi</taxon>
        <taxon>Fungi incertae sedis</taxon>
        <taxon>Mucoromycota</taxon>
        <taxon>Glomeromycotina</taxon>
        <taxon>Glomeromycetes</taxon>
        <taxon>Diversisporales</taxon>
        <taxon>Gigasporaceae</taxon>
        <taxon>Gigaspora</taxon>
    </lineage>
</organism>
<protein>
    <submittedName>
        <fullName evidence="1">6099_t:CDS:1</fullName>
    </submittedName>
</protein>
<reference evidence="1 2" key="1">
    <citation type="submission" date="2021-06" db="EMBL/GenBank/DDBJ databases">
        <authorList>
            <person name="Kallberg Y."/>
            <person name="Tangrot J."/>
            <person name="Rosling A."/>
        </authorList>
    </citation>
    <scope>NUCLEOTIDE SEQUENCE [LARGE SCALE GENOMIC DNA]</scope>
    <source>
        <strain evidence="1 2">120-4 pot B 10/14</strain>
    </source>
</reference>
<feature type="non-terminal residue" evidence="1">
    <location>
        <position position="1"/>
    </location>
</feature>
<dbReference type="Proteomes" id="UP000789901">
    <property type="component" value="Unassembled WGS sequence"/>
</dbReference>
<name>A0ABN7VX98_GIGMA</name>
<evidence type="ECO:0000313" key="1">
    <source>
        <dbReference type="EMBL" id="CAG8804111.1"/>
    </source>
</evidence>
<proteinExistence type="predicted"/>
<keyword evidence="2" id="KW-1185">Reference proteome</keyword>
<comment type="caution">
    <text evidence="1">The sequence shown here is derived from an EMBL/GenBank/DDBJ whole genome shotgun (WGS) entry which is preliminary data.</text>
</comment>
<sequence length="229" mass="26908">ELKFDKHFVDYSLDIKALIGVSDLNHIILRVEKGNSFENSYNFGKLHCFSFIEIRTGHGDEYRKPALIAIYSVKDAVDKLDDTLNEGGLILDNMRFIGSKNNERLLFYFYVHGYAERQFSIINPYTLTIKDAELLFREIECYKRLKICTILFDHIIKVEKDHLSIQNLAEHDAWSNYTKNDDAQMNLHTNIQDNEFDSLFKNKSFEELIDSFYGEENLIEDIKRLKSEN</sequence>